<dbReference type="PANTHER" id="PTHR44809">
    <property type="match status" value="1"/>
</dbReference>
<dbReference type="PANTHER" id="PTHR44809:SF1">
    <property type="entry name" value="PROTEIN O-MANNOSYL-TRANSFERASE TMTC1"/>
    <property type="match status" value="1"/>
</dbReference>
<dbReference type="Pfam" id="PF14559">
    <property type="entry name" value="TPR_19"/>
    <property type="match status" value="1"/>
</dbReference>
<feature type="region of interest" description="Disordered" evidence="2">
    <location>
        <begin position="618"/>
        <end position="705"/>
    </location>
</feature>
<dbReference type="RefSeq" id="WP_145030970.1">
    <property type="nucleotide sequence ID" value="NZ_CP036271.1"/>
</dbReference>
<dbReference type="PROSITE" id="PS51257">
    <property type="entry name" value="PROKAR_LIPOPROTEIN"/>
    <property type="match status" value="1"/>
</dbReference>
<keyword evidence="1" id="KW-0802">TPR repeat</keyword>
<feature type="compositionally biased region" description="Polar residues" evidence="2">
    <location>
        <begin position="661"/>
        <end position="672"/>
    </location>
</feature>
<gene>
    <name evidence="3" type="ORF">Pan44_32340</name>
</gene>
<feature type="compositionally biased region" description="Low complexity" evidence="2">
    <location>
        <begin position="296"/>
        <end position="310"/>
    </location>
</feature>
<dbReference type="SUPFAM" id="SSF48452">
    <property type="entry name" value="TPR-like"/>
    <property type="match status" value="1"/>
</dbReference>
<sequence>MKSRVLGLACAAGLAAGCQSSAAKALSRYEASKEKGNEVSQASHSTPAGLPGAANRRTEPTPQTPAVAFEAGEKALQQFYRDKQDKPAHLQRARMSFEAAAKLEPTHAAAQHRLAIVADLQERFGESESYYRTALSLDPGNSNIAADMGWSFILQGRWQDAERALQRALELDPNSSIARDHLAKCRQHQPAAQFVSTERAQPGQMVANRPATVGAANGAAPSQWDERAAAQRGPWGAAPGVAPDLTGEYLRNQLSQVDRYGGPSAGQPLTLGPNPQNNAAAYAPPPQQPAAPPVQPQFSPQFQPTAPQFASNAVPQNPPVQQSQSPMGAAPAGFEQQPVQRSFTHYEPGGPVMRSNPGDSQGPEQRDFGNAATAYRAPQAGRQEWANSQAGTVDPIQRAQAIETPRLHDQAMYQASEMTAQPTAMPDVAASFRQPRPSAVPQTGYGQSPDQQVAGDRRPTAAALEKARRDAALMGLGLGPGQPFSNLEQPSDRVSPGSYSQIGAAFAPTPVQSPDLTPPPDLRQQPSFFEQGPVTPPTNSMGQSMPGGTSTMMTPGSVNDPHAQFRQAFVSPASGQMPQLPPAPNTWRQGNMQGGMQGYDDTRRIADHQLQQTLQSTWAGTPSGAIPSPAGGVPYQTPPPQSQMMNESWGRQPVAPAPYPHTSQQPQNNGRSSDFAPLPSVNPSASRMPVTQPEPFAPVGRPAQPAYRDGIVIPEQYGQQRP</sequence>
<evidence type="ECO:0000313" key="3">
    <source>
        <dbReference type="EMBL" id="QDT55192.1"/>
    </source>
</evidence>
<feature type="region of interest" description="Disordered" evidence="2">
    <location>
        <begin position="213"/>
        <end position="244"/>
    </location>
</feature>
<feature type="region of interest" description="Disordered" evidence="2">
    <location>
        <begin position="434"/>
        <end position="561"/>
    </location>
</feature>
<dbReference type="SMART" id="SM00028">
    <property type="entry name" value="TPR"/>
    <property type="match status" value="2"/>
</dbReference>
<dbReference type="KEGG" id="ccos:Pan44_32340"/>
<protein>
    <submittedName>
        <fullName evidence="3">Tetratricopeptide repeat protein</fullName>
    </submittedName>
</protein>
<keyword evidence="4" id="KW-1185">Reference proteome</keyword>
<dbReference type="Gene3D" id="1.25.40.10">
    <property type="entry name" value="Tetratricopeptide repeat domain"/>
    <property type="match status" value="1"/>
</dbReference>
<feature type="repeat" description="TPR" evidence="1">
    <location>
        <begin position="142"/>
        <end position="175"/>
    </location>
</feature>
<feature type="compositionally biased region" description="Basic and acidic residues" evidence="2">
    <location>
        <begin position="455"/>
        <end position="471"/>
    </location>
</feature>
<evidence type="ECO:0000256" key="1">
    <source>
        <dbReference type="PROSITE-ProRule" id="PRU00339"/>
    </source>
</evidence>
<dbReference type="InParanoid" id="A0A517SGE0"/>
<evidence type="ECO:0000313" key="4">
    <source>
        <dbReference type="Proteomes" id="UP000315700"/>
    </source>
</evidence>
<feature type="compositionally biased region" description="Polar residues" evidence="2">
    <location>
        <begin position="440"/>
        <end position="451"/>
    </location>
</feature>
<reference evidence="3 4" key="1">
    <citation type="submission" date="2019-02" db="EMBL/GenBank/DDBJ databases">
        <title>Deep-cultivation of Planctomycetes and their phenomic and genomic characterization uncovers novel biology.</title>
        <authorList>
            <person name="Wiegand S."/>
            <person name="Jogler M."/>
            <person name="Boedeker C."/>
            <person name="Pinto D."/>
            <person name="Vollmers J."/>
            <person name="Rivas-Marin E."/>
            <person name="Kohn T."/>
            <person name="Peeters S.H."/>
            <person name="Heuer A."/>
            <person name="Rast P."/>
            <person name="Oberbeckmann S."/>
            <person name="Bunk B."/>
            <person name="Jeske O."/>
            <person name="Meyerdierks A."/>
            <person name="Storesund J.E."/>
            <person name="Kallscheuer N."/>
            <person name="Luecker S."/>
            <person name="Lage O.M."/>
            <person name="Pohl T."/>
            <person name="Merkel B.J."/>
            <person name="Hornburger P."/>
            <person name="Mueller R.-W."/>
            <person name="Bruemmer F."/>
            <person name="Labrenz M."/>
            <person name="Spormann A.M."/>
            <person name="Op den Camp H."/>
            <person name="Overmann J."/>
            <person name="Amann R."/>
            <person name="Jetten M.S.M."/>
            <person name="Mascher T."/>
            <person name="Medema M.H."/>
            <person name="Devos D.P."/>
            <person name="Kaster A.-K."/>
            <person name="Ovreas L."/>
            <person name="Rohde M."/>
            <person name="Galperin M.Y."/>
            <person name="Jogler C."/>
        </authorList>
    </citation>
    <scope>NUCLEOTIDE SEQUENCE [LARGE SCALE GENOMIC DNA]</scope>
    <source>
        <strain evidence="3 4">Pan44</strain>
    </source>
</reference>
<feature type="region of interest" description="Disordered" evidence="2">
    <location>
        <begin position="258"/>
        <end position="367"/>
    </location>
</feature>
<evidence type="ECO:0000256" key="2">
    <source>
        <dbReference type="SAM" id="MobiDB-lite"/>
    </source>
</evidence>
<dbReference type="EMBL" id="CP036271">
    <property type="protein sequence ID" value="QDT55192.1"/>
    <property type="molecule type" value="Genomic_DNA"/>
</dbReference>
<accession>A0A517SGE0</accession>
<dbReference type="InterPro" id="IPR052943">
    <property type="entry name" value="TMTC_O-mannosyl-trnsfr"/>
</dbReference>
<dbReference type="PROSITE" id="PS50005">
    <property type="entry name" value="TPR"/>
    <property type="match status" value="1"/>
</dbReference>
<dbReference type="Proteomes" id="UP000315700">
    <property type="component" value="Chromosome"/>
</dbReference>
<dbReference type="OrthoDB" id="215821at2"/>
<feature type="region of interest" description="Disordered" evidence="2">
    <location>
        <begin position="26"/>
        <end position="64"/>
    </location>
</feature>
<feature type="compositionally biased region" description="Polar residues" evidence="2">
    <location>
        <begin position="537"/>
        <end position="557"/>
    </location>
</feature>
<dbReference type="InterPro" id="IPR019734">
    <property type="entry name" value="TPR_rpt"/>
</dbReference>
<dbReference type="AlphaFoldDB" id="A0A517SGE0"/>
<feature type="compositionally biased region" description="Low complexity" evidence="2">
    <location>
        <begin position="273"/>
        <end position="282"/>
    </location>
</feature>
<organism evidence="3 4">
    <name type="scientific">Caulifigura coniformis</name>
    <dbReference type="NCBI Taxonomy" id="2527983"/>
    <lineage>
        <taxon>Bacteria</taxon>
        <taxon>Pseudomonadati</taxon>
        <taxon>Planctomycetota</taxon>
        <taxon>Planctomycetia</taxon>
        <taxon>Planctomycetales</taxon>
        <taxon>Planctomycetaceae</taxon>
        <taxon>Caulifigura</taxon>
    </lineage>
</organism>
<feature type="compositionally biased region" description="Pro residues" evidence="2">
    <location>
        <begin position="283"/>
        <end position="295"/>
    </location>
</feature>
<dbReference type="InterPro" id="IPR011990">
    <property type="entry name" value="TPR-like_helical_dom_sf"/>
</dbReference>
<proteinExistence type="predicted"/>
<name>A0A517SGE0_9PLAN</name>